<evidence type="ECO:0000313" key="2">
    <source>
        <dbReference type="EMBL" id="MBW0474567.1"/>
    </source>
</evidence>
<evidence type="ECO:0000313" key="3">
    <source>
        <dbReference type="Proteomes" id="UP000765509"/>
    </source>
</evidence>
<gene>
    <name evidence="2" type="ORF">O181_014282</name>
</gene>
<dbReference type="EMBL" id="AVOT02003781">
    <property type="protein sequence ID" value="MBW0474567.1"/>
    <property type="molecule type" value="Genomic_DNA"/>
</dbReference>
<proteinExistence type="predicted"/>
<feature type="region of interest" description="Disordered" evidence="1">
    <location>
        <begin position="12"/>
        <end position="32"/>
    </location>
</feature>
<comment type="caution">
    <text evidence="2">The sequence shown here is derived from an EMBL/GenBank/DDBJ whole genome shotgun (WGS) entry which is preliminary data.</text>
</comment>
<evidence type="ECO:0000256" key="1">
    <source>
        <dbReference type="SAM" id="MobiDB-lite"/>
    </source>
</evidence>
<reference evidence="2" key="1">
    <citation type="submission" date="2021-03" db="EMBL/GenBank/DDBJ databases">
        <title>Draft genome sequence of rust myrtle Austropuccinia psidii MF-1, a brazilian biotype.</title>
        <authorList>
            <person name="Quecine M.C."/>
            <person name="Pachon D.M.R."/>
            <person name="Bonatelli M.L."/>
            <person name="Correr F.H."/>
            <person name="Franceschini L.M."/>
            <person name="Leite T.F."/>
            <person name="Margarido G.R.A."/>
            <person name="Almeida C.A."/>
            <person name="Ferrarezi J.A."/>
            <person name="Labate C.A."/>
        </authorList>
    </citation>
    <scope>NUCLEOTIDE SEQUENCE</scope>
    <source>
        <strain evidence="2">MF-1</strain>
    </source>
</reference>
<dbReference type="AlphaFoldDB" id="A0A9Q3GPP8"/>
<accession>A0A9Q3GPP8</accession>
<organism evidence="2 3">
    <name type="scientific">Austropuccinia psidii MF-1</name>
    <dbReference type="NCBI Taxonomy" id="1389203"/>
    <lineage>
        <taxon>Eukaryota</taxon>
        <taxon>Fungi</taxon>
        <taxon>Dikarya</taxon>
        <taxon>Basidiomycota</taxon>
        <taxon>Pucciniomycotina</taxon>
        <taxon>Pucciniomycetes</taxon>
        <taxon>Pucciniales</taxon>
        <taxon>Sphaerophragmiaceae</taxon>
        <taxon>Austropuccinia</taxon>
    </lineage>
</organism>
<dbReference type="Proteomes" id="UP000765509">
    <property type="component" value="Unassembled WGS sequence"/>
</dbReference>
<protein>
    <submittedName>
        <fullName evidence="2">Uncharacterized protein</fullName>
    </submittedName>
</protein>
<keyword evidence="3" id="KW-1185">Reference proteome</keyword>
<sequence>MAKNHLRTQIGLWQPSEATRSAPSKDCPPVQGKTSLPSMHSVLKDQEWCIYGIIYHYAPFLLSNPMVTLSGPNYIIPNQVPSPSPISKKDFSAIQSGNSLVATRRPFKVPNHLALQRLGCQLLIRTIMRAILSGYQSFQSLSRHQVFSIPWTAQLVHTGSNQASCMALAQLGQFIFHCGNPVTQLSILKMARAVLTQLRQ</sequence>
<name>A0A9Q3GPP8_9BASI</name>